<dbReference type="Gene3D" id="3.40.850.10">
    <property type="entry name" value="Kinesin motor domain"/>
    <property type="match status" value="1"/>
</dbReference>
<dbReference type="InterPro" id="IPR027417">
    <property type="entry name" value="P-loop_NTPase"/>
</dbReference>
<keyword evidence="5" id="KW-0808">Transferase</keyword>
<dbReference type="SMART" id="SM00698">
    <property type="entry name" value="MORN"/>
    <property type="match status" value="7"/>
</dbReference>
<dbReference type="Pfam" id="PF00225">
    <property type="entry name" value="Kinesin"/>
    <property type="match status" value="1"/>
</dbReference>
<evidence type="ECO:0000259" key="4">
    <source>
        <dbReference type="SMART" id="SM00129"/>
    </source>
</evidence>
<evidence type="ECO:0000313" key="5">
    <source>
        <dbReference type="EMBL" id="KPI85070.1"/>
    </source>
</evidence>
<feature type="region of interest" description="Disordered" evidence="3">
    <location>
        <begin position="1"/>
        <end position="27"/>
    </location>
</feature>
<accession>A0A0N1PAY9</accession>
<evidence type="ECO:0000313" key="6">
    <source>
        <dbReference type="Proteomes" id="UP000038009"/>
    </source>
</evidence>
<gene>
    <name evidence="5" type="ORF">ABL78_5875</name>
</gene>
<dbReference type="PANTHER" id="PTHR23084">
    <property type="entry name" value="PHOSPHATIDYLINOSITOL-4-PHOSPHATE 5-KINASE RELATED"/>
    <property type="match status" value="1"/>
</dbReference>
<organism evidence="5 6">
    <name type="scientific">Leptomonas seymouri</name>
    <dbReference type="NCBI Taxonomy" id="5684"/>
    <lineage>
        <taxon>Eukaryota</taxon>
        <taxon>Discoba</taxon>
        <taxon>Euglenozoa</taxon>
        <taxon>Kinetoplastea</taxon>
        <taxon>Metakinetoplastina</taxon>
        <taxon>Trypanosomatida</taxon>
        <taxon>Trypanosomatidae</taxon>
        <taxon>Leishmaniinae</taxon>
        <taxon>Leptomonas</taxon>
    </lineage>
</organism>
<evidence type="ECO:0000256" key="2">
    <source>
        <dbReference type="SAM" id="Coils"/>
    </source>
</evidence>
<dbReference type="SMART" id="SM00129">
    <property type="entry name" value="KISc"/>
    <property type="match status" value="1"/>
</dbReference>
<dbReference type="GO" id="GO:0008017">
    <property type="term" value="F:microtubule binding"/>
    <property type="evidence" value="ECO:0007669"/>
    <property type="project" value="InterPro"/>
</dbReference>
<dbReference type="InterPro" id="IPR036961">
    <property type="entry name" value="Kinesin_motor_dom_sf"/>
</dbReference>
<dbReference type="OMA" id="RSHTWIQ"/>
<dbReference type="GO" id="GO:0016301">
    <property type="term" value="F:kinase activity"/>
    <property type="evidence" value="ECO:0007669"/>
    <property type="project" value="UniProtKB-KW"/>
</dbReference>
<dbReference type="AlphaFoldDB" id="A0A0N1PAY9"/>
<dbReference type="EMBL" id="LJSK01000210">
    <property type="protein sequence ID" value="KPI85070.1"/>
    <property type="molecule type" value="Genomic_DNA"/>
</dbReference>
<dbReference type="PANTHER" id="PTHR23084:SF263">
    <property type="entry name" value="MORN REPEAT-CONTAINING PROTEIN 1"/>
    <property type="match status" value="1"/>
</dbReference>
<evidence type="ECO:0000256" key="3">
    <source>
        <dbReference type="SAM" id="MobiDB-lite"/>
    </source>
</evidence>
<dbReference type="InterPro" id="IPR003409">
    <property type="entry name" value="MORN"/>
</dbReference>
<dbReference type="OrthoDB" id="270720at2759"/>
<dbReference type="Pfam" id="PF02493">
    <property type="entry name" value="MORN"/>
    <property type="match status" value="7"/>
</dbReference>
<name>A0A0N1PAY9_LEPSE</name>
<proteinExistence type="predicted"/>
<dbReference type="GO" id="GO:0003777">
    <property type="term" value="F:microtubule motor activity"/>
    <property type="evidence" value="ECO:0007669"/>
    <property type="project" value="InterPro"/>
</dbReference>
<protein>
    <submittedName>
        <fullName evidence="5">Phosphatidylinositol-4-phosphate 5-kinase-like protein</fullName>
    </submittedName>
</protein>
<dbReference type="GO" id="GO:0007018">
    <property type="term" value="P:microtubule-based movement"/>
    <property type="evidence" value="ECO:0007669"/>
    <property type="project" value="InterPro"/>
</dbReference>
<keyword evidence="5" id="KW-0418">Kinase</keyword>
<dbReference type="Proteomes" id="UP000038009">
    <property type="component" value="Unassembled WGS sequence"/>
</dbReference>
<reference evidence="5 6" key="1">
    <citation type="journal article" date="2015" name="PLoS Pathog.">
        <title>Leptomonas seymouri: Adaptations to the Dixenous Life Cycle Analyzed by Genome Sequencing, Transcriptome Profiling and Co-infection with Leishmania donovani.</title>
        <authorList>
            <person name="Kraeva N."/>
            <person name="Butenko A."/>
            <person name="Hlavacova J."/>
            <person name="Kostygov A."/>
            <person name="Myskova J."/>
            <person name="Grybchuk D."/>
            <person name="Lestinova T."/>
            <person name="Votypka J."/>
            <person name="Volf P."/>
            <person name="Opperdoes F."/>
            <person name="Flegontov P."/>
            <person name="Lukes J."/>
            <person name="Yurchenko V."/>
        </authorList>
    </citation>
    <scope>NUCLEOTIDE SEQUENCE [LARGE SCALE GENOMIC DNA]</scope>
    <source>
        <strain evidence="5 6">ATCC 30220</strain>
    </source>
</reference>
<evidence type="ECO:0000256" key="1">
    <source>
        <dbReference type="ARBA" id="ARBA00022737"/>
    </source>
</evidence>
<feature type="coiled-coil region" evidence="2">
    <location>
        <begin position="419"/>
        <end position="481"/>
    </location>
</feature>
<feature type="domain" description="Kinesin motor" evidence="4">
    <location>
        <begin position="729"/>
        <end position="1047"/>
    </location>
</feature>
<comment type="caution">
    <text evidence="5">The sequence shown here is derived from an EMBL/GenBank/DDBJ whole genome shotgun (WGS) entry which is preliminary data.</text>
</comment>
<dbReference type="InterPro" id="IPR001752">
    <property type="entry name" value="Kinesin_motor_dom"/>
</dbReference>
<sequence length="1077" mass="119559">MTEATVATAAARPPLNATPPSGDAAEVENALSDPSLKKKKRLLNGANIKYTFPSGATYEGSFKDGKIEGYGEYTYAQTGDVYTGEWKADQKHGQGTYKCANGDRYVGQWYMGNRHGKGQFAFANGDEYVGSWRDNKMNGYGIFLVATSGDRYSGYWKGGLRQGSGTLRYGNGDLYDGEWNAGHQHGIGVFYQSNGDIYCGDWKGGVMDGKGVLREKGIMFLVEYVGGYLISKMKLTEATDELDNEWSVVYKHFFKWLDEKEIVNERVKNSSDADKLKEELEASHMENSILRKRLDDAMRLFKLTSCNPNKSATGSFAERSLSKEAMAAAYFRDGLQKAETKVKLLECTLAERAVEIRKLTDLVSSSEAKLKELEIGRAGRKSLAPYMSNKAPVVDVIYENFLEAAHAASSGDFNTDVEVEELKAQNRELLQLTDDLQRKTAFLSAENSKLDLKREAAEEQYEKLSEQMTRLRAKLEKSALISATPPMQGNGNLSQILSYELEPPVAPSLESTAIMDVEELQKRLVQANQLNIELRLRNGELQQQCTRRTSMDEGAASNAAIQELVNENEAFRSTIAKLKQQVAALQSASDDAEQRLFVSKQQLAELEGAMEAMAKEKSANPQLQRILEGKSDQITKLQLENAELARLLDESQACISEKGRAAAIEKQRLSVESATYDGNGAEVASLQKKVKKLQKSVKKVTSERNTVAEQFYDSQIHLARAHRVLGSLQGQLIIFASLFDMDTGNESKEEPVLKIDETDPSRMILAECSGEREYRLDYCFGRDATATQILSEVRDVLSFVWSGFQFGLLTIGEFRSGKTKLVTQLFPLFVQCLLQAAEESSHRSHFSFTYRVAVVEVSAGGGYDCASEEIVEEIRRDANGYVHPQKARFIDCTSVSISAVVESLLTKRRQRYNGRSHTWIQLQCVRTGLVQQSHTVGRLTFFDWCGPGSLLLQKTDIESARFANASSQALKDVVDSLSAKDVAVPYTKSLETALLYDLLGGNSITAVIGRLRSTPEHVEESIRTLGVLSALFGARNAPLLQDAQTHDEIRWRGLISALISDDQAERELAAVGKTREF</sequence>
<dbReference type="GO" id="GO:0005524">
    <property type="term" value="F:ATP binding"/>
    <property type="evidence" value="ECO:0007669"/>
    <property type="project" value="InterPro"/>
</dbReference>
<keyword evidence="2" id="KW-0175">Coiled coil</keyword>
<dbReference type="VEuPathDB" id="TriTrypDB:Lsey_0210_0090"/>
<dbReference type="SUPFAM" id="SSF52540">
    <property type="entry name" value="P-loop containing nucleoside triphosphate hydrolases"/>
    <property type="match status" value="1"/>
</dbReference>
<keyword evidence="1" id="KW-0677">Repeat</keyword>
<dbReference type="SUPFAM" id="SSF82185">
    <property type="entry name" value="Histone H3 K4-specific methyltransferase SET7/9 N-terminal domain"/>
    <property type="match status" value="2"/>
</dbReference>
<dbReference type="Gene3D" id="2.20.110.10">
    <property type="entry name" value="Histone H3 K4-specific methyltransferase SET7/9 N-terminal domain"/>
    <property type="match status" value="3"/>
</dbReference>
<keyword evidence="6" id="KW-1185">Reference proteome</keyword>
<feature type="coiled-coil region" evidence="2">
    <location>
        <begin position="517"/>
        <end position="595"/>
    </location>
</feature>